<evidence type="ECO:0000256" key="1">
    <source>
        <dbReference type="ARBA" id="ARBA00001974"/>
    </source>
</evidence>
<name>A0A644TKS5_9ZZZZ</name>
<dbReference type="CDD" id="cd00537">
    <property type="entry name" value="MTHFR"/>
    <property type="match status" value="1"/>
</dbReference>
<organism evidence="8">
    <name type="scientific">bioreactor metagenome</name>
    <dbReference type="NCBI Taxonomy" id="1076179"/>
    <lineage>
        <taxon>unclassified sequences</taxon>
        <taxon>metagenomes</taxon>
        <taxon>ecological metagenomes</taxon>
    </lineage>
</organism>
<comment type="cofactor">
    <cofactor evidence="1">
        <name>FAD</name>
        <dbReference type="ChEBI" id="CHEBI:57692"/>
    </cofactor>
</comment>
<evidence type="ECO:0000256" key="3">
    <source>
        <dbReference type="ARBA" id="ARBA00006743"/>
    </source>
</evidence>
<dbReference type="Pfam" id="PF02219">
    <property type="entry name" value="MTHFR"/>
    <property type="match status" value="1"/>
</dbReference>
<dbReference type="Pfam" id="PF12225">
    <property type="entry name" value="DUF5981"/>
    <property type="match status" value="1"/>
</dbReference>
<comment type="similarity">
    <text evidence="3">Belongs to the methylenetetrahydrofolate reductase family.</text>
</comment>
<dbReference type="InterPro" id="IPR003171">
    <property type="entry name" value="Mehydrof_redctse-like"/>
</dbReference>
<dbReference type="GO" id="GO:0005829">
    <property type="term" value="C:cytosol"/>
    <property type="evidence" value="ECO:0007669"/>
    <property type="project" value="TreeGrafter"/>
</dbReference>
<dbReference type="UniPathway" id="UPA00193"/>
<dbReference type="Gene3D" id="3.20.20.220">
    <property type="match status" value="1"/>
</dbReference>
<sequence length="561" mass="62720">MTCLDWIYLCEEGGNTESRRLNPIDKVEKTFREGKGIEMENRFKQSLLDPNTLSVTWELVPGRGAREKAQESALLAAEQAAKGGKVHALTITDNPGGNPAILADYLGQEILKLGIEPLVHFTCKDKNRNQMESQLYALDRAEVRSLLVMTGDYTVSGFKGRPKPVFDLDPTHTLELIAQMNEGLGIPGPKGMSYHQPSDFFAGAAVSPFKGTEAEQMVQYYKLKKKVTSGAQFIVTQLGYDARKIHEVLQFMKLNDLNVPLVGNIYILPFGAAKIMNQNQLPGCVVTDKLLAEIDKERTAEDKGVSARLLRAAKMYALMKGMGFAGVHIGGHNIKYEQVEYVIEKGEELSKDWLALVPEFDYPMPNGFYYYEKDPKTGLNTTTPVNRKNLPLDAPVGVAYSGMRLMHSMLFTPGKNFFPVMRKIYKGRKDNRKHGLEHLAKVITNDCKDCGDCAMFELAYLCPMSQCPKNQRNGACGGSYQGWCEVYPNQKQCIYVRAYARLKKYDEEGDLDSHHIPPANWDLYQTSSWSNFFLGRDHSGKILGIPTPEEEAKAKGADPAK</sequence>
<keyword evidence="6" id="KW-0560">Oxidoreductase</keyword>
<dbReference type="InterPro" id="IPR029041">
    <property type="entry name" value="FAD-linked_oxidoreductase-like"/>
</dbReference>
<evidence type="ECO:0000259" key="7">
    <source>
        <dbReference type="Pfam" id="PF12225"/>
    </source>
</evidence>
<dbReference type="GO" id="GO:0071949">
    <property type="term" value="F:FAD binding"/>
    <property type="evidence" value="ECO:0007669"/>
    <property type="project" value="TreeGrafter"/>
</dbReference>
<dbReference type="PANTHER" id="PTHR45754">
    <property type="entry name" value="METHYLENETETRAHYDROFOLATE REDUCTASE"/>
    <property type="match status" value="1"/>
</dbReference>
<dbReference type="GO" id="GO:0004489">
    <property type="term" value="F:methylenetetrahydrofolate reductase [NAD(P)H] activity"/>
    <property type="evidence" value="ECO:0007669"/>
    <property type="project" value="InterPro"/>
</dbReference>
<evidence type="ECO:0000256" key="5">
    <source>
        <dbReference type="ARBA" id="ARBA00022827"/>
    </source>
</evidence>
<accession>A0A644TKS5</accession>
<proteinExistence type="inferred from homology"/>
<protein>
    <recommendedName>
        <fullName evidence="7">Methylene-tetrahydrofolate reductase C-terminal-like domain-containing protein</fullName>
    </recommendedName>
</protein>
<evidence type="ECO:0000256" key="6">
    <source>
        <dbReference type="ARBA" id="ARBA00023002"/>
    </source>
</evidence>
<comment type="caution">
    <text evidence="8">The sequence shown here is derived from an EMBL/GenBank/DDBJ whole genome shotgun (WGS) entry which is preliminary data.</text>
</comment>
<dbReference type="GO" id="GO:0009086">
    <property type="term" value="P:methionine biosynthetic process"/>
    <property type="evidence" value="ECO:0007669"/>
    <property type="project" value="TreeGrafter"/>
</dbReference>
<evidence type="ECO:0000313" key="8">
    <source>
        <dbReference type="EMBL" id="MPL67558.1"/>
    </source>
</evidence>
<feature type="domain" description="Methylene-tetrahydrofolate reductase C-terminal-like" evidence="7">
    <location>
        <begin position="429"/>
        <end position="521"/>
    </location>
</feature>
<dbReference type="PANTHER" id="PTHR45754:SF3">
    <property type="entry name" value="METHYLENETETRAHYDROFOLATE REDUCTASE (NADPH)"/>
    <property type="match status" value="1"/>
</dbReference>
<evidence type="ECO:0000256" key="2">
    <source>
        <dbReference type="ARBA" id="ARBA00004777"/>
    </source>
</evidence>
<dbReference type="InterPro" id="IPR022026">
    <property type="entry name" value="DUF5981"/>
</dbReference>
<dbReference type="EMBL" id="VSSQ01000037">
    <property type="protein sequence ID" value="MPL67558.1"/>
    <property type="molecule type" value="Genomic_DNA"/>
</dbReference>
<dbReference type="GO" id="GO:0035999">
    <property type="term" value="P:tetrahydrofolate interconversion"/>
    <property type="evidence" value="ECO:0007669"/>
    <property type="project" value="UniProtKB-UniPathway"/>
</dbReference>
<reference evidence="8" key="1">
    <citation type="submission" date="2019-08" db="EMBL/GenBank/DDBJ databases">
        <authorList>
            <person name="Kucharzyk K."/>
            <person name="Murdoch R.W."/>
            <person name="Higgins S."/>
            <person name="Loffler F."/>
        </authorList>
    </citation>
    <scope>NUCLEOTIDE SEQUENCE</scope>
</reference>
<keyword evidence="5" id="KW-0274">FAD</keyword>
<dbReference type="SUPFAM" id="SSF51730">
    <property type="entry name" value="FAD-linked oxidoreductase"/>
    <property type="match status" value="1"/>
</dbReference>
<comment type="pathway">
    <text evidence="2">One-carbon metabolism; tetrahydrofolate interconversion.</text>
</comment>
<gene>
    <name evidence="8" type="ORF">SDC9_13256</name>
</gene>
<keyword evidence="4" id="KW-0285">Flavoprotein</keyword>
<evidence type="ECO:0000256" key="4">
    <source>
        <dbReference type="ARBA" id="ARBA00022630"/>
    </source>
</evidence>
<dbReference type="AlphaFoldDB" id="A0A644TKS5"/>